<reference evidence="2" key="1">
    <citation type="submission" date="2020-12" db="EMBL/GenBank/DDBJ databases">
        <title>Desulfobium dissulfuricans gen. nov., sp. nov., a novel mesophilic, sulfate-reducing bacterium isolated from a deep-sea hydrothermal vent.</title>
        <authorList>
            <person name="Hashimoto Y."/>
            <person name="Tame A."/>
            <person name="Sawayama S."/>
            <person name="Miyazaki J."/>
            <person name="Takai K."/>
            <person name="Nakagawa S."/>
        </authorList>
    </citation>
    <scope>NUCLEOTIDE SEQUENCE</scope>
    <source>
        <strain evidence="2">GF1</strain>
    </source>
</reference>
<dbReference type="EMBL" id="AP024233">
    <property type="protein sequence ID" value="BCO08630.1"/>
    <property type="molecule type" value="Genomic_DNA"/>
</dbReference>
<name>A0A915U9R0_9BACT</name>
<gene>
    <name evidence="2" type="ORF">GF1_10060</name>
</gene>
<protein>
    <submittedName>
        <fullName evidence="2">Uncharacterized protein</fullName>
    </submittedName>
</protein>
<keyword evidence="1" id="KW-0812">Transmembrane</keyword>
<dbReference type="AlphaFoldDB" id="A0A915U9R0"/>
<dbReference type="RefSeq" id="WP_267928529.1">
    <property type="nucleotide sequence ID" value="NZ_AP024233.1"/>
</dbReference>
<keyword evidence="3" id="KW-1185">Reference proteome</keyword>
<proteinExistence type="predicted"/>
<sequence>MAHVFFICAMGYLFWDIRRTSFSGRGWGYLQIFCIFMIAWNILALTGHAAELLLTTEDFVFGNDQVPTHLIGEVNAAKIIYFFGKLDHLLCVPALLFLFLGLRSFYQNIENSDDQEGKP</sequence>
<keyword evidence="1" id="KW-1133">Transmembrane helix</keyword>
<evidence type="ECO:0000256" key="1">
    <source>
        <dbReference type="SAM" id="Phobius"/>
    </source>
</evidence>
<accession>A0A915U9R0</accession>
<feature type="transmembrane region" description="Helical" evidence="1">
    <location>
        <begin position="27"/>
        <end position="50"/>
    </location>
</feature>
<organism evidence="2 3">
    <name type="scientific">Desulfolithobacter dissulfuricans</name>
    <dbReference type="NCBI Taxonomy" id="2795293"/>
    <lineage>
        <taxon>Bacteria</taxon>
        <taxon>Pseudomonadati</taxon>
        <taxon>Thermodesulfobacteriota</taxon>
        <taxon>Desulfobulbia</taxon>
        <taxon>Desulfobulbales</taxon>
        <taxon>Desulfobulbaceae</taxon>
        <taxon>Desulfolithobacter</taxon>
    </lineage>
</organism>
<feature type="transmembrane region" description="Helical" evidence="1">
    <location>
        <begin position="79"/>
        <end position="102"/>
    </location>
</feature>
<evidence type="ECO:0000313" key="2">
    <source>
        <dbReference type="EMBL" id="BCO08630.1"/>
    </source>
</evidence>
<evidence type="ECO:0000313" key="3">
    <source>
        <dbReference type="Proteomes" id="UP001063350"/>
    </source>
</evidence>
<keyword evidence="1" id="KW-0472">Membrane</keyword>
<dbReference type="Proteomes" id="UP001063350">
    <property type="component" value="Chromosome"/>
</dbReference>
<dbReference type="KEGG" id="ddu:GF1_10060"/>